<name>A0A2P4F0H8_9GAMM</name>
<accession>A0A2P4F0H8</accession>
<comment type="caution">
    <text evidence="1">The sequence shown here is derived from an EMBL/GenBank/DDBJ whole genome shotgun (WGS) entry which is preliminary data.</text>
</comment>
<keyword evidence="2" id="KW-1185">Reference proteome</keyword>
<evidence type="ECO:0000313" key="2">
    <source>
        <dbReference type="Proteomes" id="UP000243451"/>
    </source>
</evidence>
<proteinExistence type="predicted"/>
<dbReference type="AlphaFoldDB" id="A0A2P4F0H8"/>
<dbReference type="EMBL" id="PPSK01000001">
    <property type="protein sequence ID" value="POB06493.1"/>
    <property type="molecule type" value="Genomic_DNA"/>
</dbReference>
<organism evidence="1 2">
    <name type="scientific">Halopseudomonas oceani</name>
    <dbReference type="NCBI Taxonomy" id="1708783"/>
    <lineage>
        <taxon>Bacteria</taxon>
        <taxon>Pseudomonadati</taxon>
        <taxon>Pseudomonadota</taxon>
        <taxon>Gammaproteobacteria</taxon>
        <taxon>Pseudomonadales</taxon>
        <taxon>Pseudomonadaceae</taxon>
        <taxon>Halopseudomonas</taxon>
    </lineage>
</organism>
<gene>
    <name evidence="1" type="ORF">C1949_01780</name>
</gene>
<evidence type="ECO:0000313" key="1">
    <source>
        <dbReference type="EMBL" id="POB06493.1"/>
    </source>
</evidence>
<sequence>MRRGEAAARRMAAPCKRQAASSTEMPWGWVHLVNVGGEVLSGKNGGAARVGLQLAACGLQLAGEQKR</sequence>
<reference evidence="1 2" key="1">
    <citation type="submission" date="2018-01" db="EMBL/GenBank/DDBJ databases">
        <title>Draft genome of the type strain Pseudomonas oceani DSM 100277 isolated from the deep water in Okinawa trough, northwestern Pacific Ocean.</title>
        <authorList>
            <person name="Gomila M."/>
            <person name="Mulet M."/>
            <person name="Garcia-Valdes E."/>
            <person name="Lalucat J."/>
        </authorList>
    </citation>
    <scope>NUCLEOTIDE SEQUENCE [LARGE SCALE GENOMIC DNA]</scope>
    <source>
        <strain evidence="1 2">DSM 100277</strain>
    </source>
</reference>
<protein>
    <submittedName>
        <fullName evidence="1">Uncharacterized protein</fullName>
    </submittedName>
</protein>
<dbReference type="Proteomes" id="UP000243451">
    <property type="component" value="Unassembled WGS sequence"/>
</dbReference>